<proteinExistence type="predicted"/>
<evidence type="ECO:0000313" key="2">
    <source>
        <dbReference type="EMBL" id="GMA85546.1"/>
    </source>
</evidence>
<organism evidence="2 3">
    <name type="scientific">Angustibacter aerolatus</name>
    <dbReference type="NCBI Taxonomy" id="1162965"/>
    <lineage>
        <taxon>Bacteria</taxon>
        <taxon>Bacillati</taxon>
        <taxon>Actinomycetota</taxon>
        <taxon>Actinomycetes</taxon>
        <taxon>Kineosporiales</taxon>
        <taxon>Kineosporiaceae</taxon>
    </lineage>
</organism>
<name>A0ABQ6JDA1_9ACTN</name>
<accession>A0ABQ6JDA1</accession>
<feature type="compositionally biased region" description="Polar residues" evidence="1">
    <location>
        <begin position="47"/>
        <end position="56"/>
    </location>
</feature>
<evidence type="ECO:0000313" key="3">
    <source>
        <dbReference type="Proteomes" id="UP001157017"/>
    </source>
</evidence>
<comment type="caution">
    <text evidence="2">The sequence shown here is derived from an EMBL/GenBank/DDBJ whole genome shotgun (WGS) entry which is preliminary data.</text>
</comment>
<sequence length="198" mass="20743">MTAFTTPTIFWGRRTTTPATCQIWLPMTPGTEATGCRTRPGSEETPRNPTDSSTGFPSRVSGVPSSDSTCRWVDGTVADSVSRSPSRSTTTGTVRPPDARIAARASSQVPTGRPAIETMRSPARMPAAAAGAGGSLGVHFRDAGAVAGRMHSLTVPTLVVRSIAPRPARVMVNSTTAMSRLTNGPPSMTTTFLRTGNR</sequence>
<dbReference type="EMBL" id="BSUZ01000001">
    <property type="protein sequence ID" value="GMA85546.1"/>
    <property type="molecule type" value="Genomic_DNA"/>
</dbReference>
<reference evidence="3" key="1">
    <citation type="journal article" date="2019" name="Int. J. Syst. Evol. Microbiol.">
        <title>The Global Catalogue of Microorganisms (GCM) 10K type strain sequencing project: providing services to taxonomists for standard genome sequencing and annotation.</title>
        <authorList>
            <consortium name="The Broad Institute Genomics Platform"/>
            <consortium name="The Broad Institute Genome Sequencing Center for Infectious Disease"/>
            <person name="Wu L."/>
            <person name="Ma J."/>
        </authorList>
    </citation>
    <scope>NUCLEOTIDE SEQUENCE [LARGE SCALE GENOMIC DNA]</scope>
    <source>
        <strain evidence="3">NBRC 108730</strain>
    </source>
</reference>
<feature type="region of interest" description="Disordered" evidence="1">
    <location>
        <begin position="26"/>
        <end position="99"/>
    </location>
</feature>
<protein>
    <submittedName>
        <fullName evidence="2">Uncharacterized protein</fullName>
    </submittedName>
</protein>
<gene>
    <name evidence="2" type="ORF">GCM10025868_07960</name>
</gene>
<feature type="compositionally biased region" description="Low complexity" evidence="1">
    <location>
        <begin position="80"/>
        <end position="96"/>
    </location>
</feature>
<feature type="region of interest" description="Disordered" evidence="1">
    <location>
        <begin position="179"/>
        <end position="198"/>
    </location>
</feature>
<dbReference type="Proteomes" id="UP001157017">
    <property type="component" value="Unassembled WGS sequence"/>
</dbReference>
<evidence type="ECO:0000256" key="1">
    <source>
        <dbReference type="SAM" id="MobiDB-lite"/>
    </source>
</evidence>
<keyword evidence="3" id="KW-1185">Reference proteome</keyword>